<evidence type="ECO:0000256" key="4">
    <source>
        <dbReference type="ARBA" id="ARBA00023054"/>
    </source>
</evidence>
<feature type="compositionally biased region" description="Basic residues" evidence="6">
    <location>
        <begin position="264"/>
        <end position="284"/>
    </location>
</feature>
<comment type="caution">
    <text evidence="7">The sequence shown here is derived from an EMBL/GenBank/DDBJ whole genome shotgun (WGS) entry which is preliminary data.</text>
</comment>
<reference evidence="7 8" key="1">
    <citation type="submission" date="2015-12" db="EMBL/GenBank/DDBJ databases">
        <title>The genome of Folsomia candida.</title>
        <authorList>
            <person name="Faddeeva A."/>
            <person name="Derks M.F."/>
            <person name="Anvar Y."/>
            <person name="Smit S."/>
            <person name="Van Straalen N."/>
            <person name="Roelofs D."/>
        </authorList>
    </citation>
    <scope>NUCLEOTIDE SEQUENCE [LARGE SCALE GENOMIC DNA]</scope>
    <source>
        <strain evidence="7 8">VU population</strain>
        <tissue evidence="7">Whole body</tissue>
    </source>
</reference>
<dbReference type="OMA" id="MPERTET"/>
<dbReference type="OrthoDB" id="551633at2759"/>
<feature type="compositionally biased region" description="Acidic residues" evidence="6">
    <location>
        <begin position="1"/>
        <end position="10"/>
    </location>
</feature>
<evidence type="ECO:0000313" key="8">
    <source>
        <dbReference type="Proteomes" id="UP000198287"/>
    </source>
</evidence>
<keyword evidence="4" id="KW-0175">Coiled coil</keyword>
<dbReference type="Proteomes" id="UP000198287">
    <property type="component" value="Unassembled WGS sequence"/>
</dbReference>
<feature type="region of interest" description="Disordered" evidence="6">
    <location>
        <begin position="54"/>
        <end position="109"/>
    </location>
</feature>
<dbReference type="PANTHER" id="PTHR14577:SF0">
    <property type="entry name" value="NUCLEOLAR PROTEIN 12"/>
    <property type="match status" value="1"/>
</dbReference>
<proteinExistence type="inferred from homology"/>
<evidence type="ECO:0000313" key="7">
    <source>
        <dbReference type="EMBL" id="OXA50793.1"/>
    </source>
</evidence>
<feature type="compositionally biased region" description="Basic and acidic residues" evidence="6">
    <location>
        <begin position="54"/>
        <end position="79"/>
    </location>
</feature>
<feature type="region of interest" description="Disordered" evidence="6">
    <location>
        <begin position="1"/>
        <end position="25"/>
    </location>
</feature>
<feature type="region of interest" description="Disordered" evidence="6">
    <location>
        <begin position="226"/>
        <end position="284"/>
    </location>
</feature>
<dbReference type="AlphaFoldDB" id="A0A226DZR3"/>
<dbReference type="GO" id="GO:0019843">
    <property type="term" value="F:rRNA binding"/>
    <property type="evidence" value="ECO:0007669"/>
    <property type="project" value="TreeGrafter"/>
</dbReference>
<keyword evidence="5" id="KW-0539">Nucleus</keyword>
<comment type="similarity">
    <text evidence="2">Belongs to the RRP17 family.</text>
</comment>
<dbReference type="Pfam" id="PF09805">
    <property type="entry name" value="Nop25"/>
    <property type="match status" value="1"/>
</dbReference>
<dbReference type="STRING" id="158441.A0A226DZR3"/>
<name>A0A226DZR3_FOLCA</name>
<dbReference type="GO" id="GO:0005730">
    <property type="term" value="C:nucleolus"/>
    <property type="evidence" value="ECO:0007669"/>
    <property type="project" value="UniProtKB-SubCell"/>
</dbReference>
<dbReference type="EMBL" id="LNIX01000008">
    <property type="protein sequence ID" value="OXA50793.1"/>
    <property type="molecule type" value="Genomic_DNA"/>
</dbReference>
<dbReference type="PANTHER" id="PTHR14577">
    <property type="entry name" value="NUCLEOLAR PROTEIN 12"/>
    <property type="match status" value="1"/>
</dbReference>
<protein>
    <recommendedName>
        <fullName evidence="3">Nucleolar protein 12</fullName>
    </recommendedName>
</protein>
<feature type="region of interest" description="Disordered" evidence="6">
    <location>
        <begin position="136"/>
        <end position="181"/>
    </location>
</feature>
<sequence length="284" mass="32175">MDFIGQEEEFVDRSKKRKSGGRPAINKKTKLNLVFDPEARRKFLTGFRKRKQERKERYQEKLERELAEEKIRSREEAKKTVAKKQSSSHSVLPEVEHLLESSSEDEEEALMAPSTFSIGSTTVSISSLDSKMFPNRNQQFVKTEDNSSDSDSESPLLNYPKKTTTITNPPASNPPPTNLTTEQKDALKLKKLKSVLKNPLAAANKTKTATLVRKEAHRILQHSSIYKKTLQIKQRRSKKFKLNRFQPQEEENKSSSGGGGKNMSSKKKAAAAKVKVKSRGRVTK</sequence>
<feature type="compositionally biased region" description="Basic residues" evidence="6">
    <location>
        <begin position="233"/>
        <end position="242"/>
    </location>
</feature>
<evidence type="ECO:0000256" key="2">
    <source>
        <dbReference type="ARBA" id="ARBA00007175"/>
    </source>
</evidence>
<evidence type="ECO:0000256" key="3">
    <source>
        <dbReference type="ARBA" id="ARBA00015520"/>
    </source>
</evidence>
<feature type="compositionally biased region" description="Basic residues" evidence="6">
    <location>
        <begin position="14"/>
        <end position="25"/>
    </location>
</feature>
<evidence type="ECO:0000256" key="6">
    <source>
        <dbReference type="SAM" id="MobiDB-lite"/>
    </source>
</evidence>
<accession>A0A226DZR3</accession>
<gene>
    <name evidence="7" type="ORF">Fcan01_14200</name>
</gene>
<evidence type="ECO:0000256" key="5">
    <source>
        <dbReference type="ARBA" id="ARBA00023242"/>
    </source>
</evidence>
<dbReference type="InterPro" id="IPR019186">
    <property type="entry name" value="Nucleolar_protein_12"/>
</dbReference>
<keyword evidence="8" id="KW-1185">Reference proteome</keyword>
<comment type="subcellular location">
    <subcellularLocation>
        <location evidence="1">Nucleus</location>
        <location evidence="1">Nucleolus</location>
    </subcellularLocation>
</comment>
<organism evidence="7 8">
    <name type="scientific">Folsomia candida</name>
    <name type="common">Springtail</name>
    <dbReference type="NCBI Taxonomy" id="158441"/>
    <lineage>
        <taxon>Eukaryota</taxon>
        <taxon>Metazoa</taxon>
        <taxon>Ecdysozoa</taxon>
        <taxon>Arthropoda</taxon>
        <taxon>Hexapoda</taxon>
        <taxon>Collembola</taxon>
        <taxon>Entomobryomorpha</taxon>
        <taxon>Isotomoidea</taxon>
        <taxon>Isotomidae</taxon>
        <taxon>Proisotominae</taxon>
        <taxon>Folsomia</taxon>
    </lineage>
</organism>
<evidence type="ECO:0000256" key="1">
    <source>
        <dbReference type="ARBA" id="ARBA00004604"/>
    </source>
</evidence>